<dbReference type="InterPro" id="IPR036165">
    <property type="entry name" value="YefM-like_sf"/>
</dbReference>
<dbReference type="AlphaFoldDB" id="A0A2Z6IF35"/>
<dbReference type="SUPFAM" id="SSF143120">
    <property type="entry name" value="YefM-like"/>
    <property type="match status" value="1"/>
</dbReference>
<evidence type="ECO:0000256" key="1">
    <source>
        <dbReference type="ARBA" id="ARBA00009981"/>
    </source>
</evidence>
<dbReference type="NCBIfam" id="TIGR01552">
    <property type="entry name" value="phd_fam"/>
    <property type="match status" value="1"/>
</dbReference>
<reference evidence="2 3" key="1">
    <citation type="journal article" date="2018" name="Microbiol. Resour. Announc.">
        <title>Complete Genome Sequence of Acidithiobacillus ferridurans JCM 18981.</title>
        <authorList>
            <person name="Miyauchi T."/>
            <person name="Kouzuma A."/>
            <person name="Abe T."/>
            <person name="Watanabe K."/>
        </authorList>
    </citation>
    <scope>NUCLEOTIDE SEQUENCE [LARGE SCALE GENOMIC DNA]</scope>
    <source>
        <strain evidence="3">ATCC 33020 / DSM 29468 / JCM 18981 / 11Fe</strain>
    </source>
</reference>
<dbReference type="RefSeq" id="WP_126604301.1">
    <property type="nucleotide sequence ID" value="NZ_AP018795.1"/>
</dbReference>
<dbReference type="Gene3D" id="3.40.1620.10">
    <property type="entry name" value="YefM-like domain"/>
    <property type="match status" value="1"/>
</dbReference>
<name>A0A2Z6IF35_ACIFI</name>
<keyword evidence="3" id="KW-1185">Reference proteome</keyword>
<accession>A0A2Z6IF35</accession>
<dbReference type="EMBL" id="AP018795">
    <property type="protein sequence ID" value="BBF64248.1"/>
    <property type="molecule type" value="Genomic_DNA"/>
</dbReference>
<evidence type="ECO:0000313" key="3">
    <source>
        <dbReference type="Proteomes" id="UP000280188"/>
    </source>
</evidence>
<comment type="similarity">
    <text evidence="1">Belongs to the phD/YefM antitoxin family.</text>
</comment>
<dbReference type="KEGG" id="afj:AFERRID_04660"/>
<organism evidence="2 3">
    <name type="scientific">Acidithiobacillus ferridurans</name>
    <dbReference type="NCBI Taxonomy" id="1232575"/>
    <lineage>
        <taxon>Bacteria</taxon>
        <taxon>Pseudomonadati</taxon>
        <taxon>Pseudomonadota</taxon>
        <taxon>Acidithiobacillia</taxon>
        <taxon>Acidithiobacillales</taxon>
        <taxon>Acidithiobacillaceae</taxon>
        <taxon>Acidithiobacillus</taxon>
    </lineage>
</organism>
<dbReference type="Proteomes" id="UP000280188">
    <property type="component" value="Chromosome"/>
</dbReference>
<proteinExistence type="inferred from homology"/>
<protein>
    <submittedName>
        <fullName evidence="2">Uncharacterized protein</fullName>
    </submittedName>
</protein>
<gene>
    <name evidence="2" type="ORF">AFERRID_04660</name>
</gene>
<sequence length="77" mass="8558">MRTVTAADANRQFSSVLRGVSQGETFTVVSRGRPVATIAPASADHARRSAAKARLLARLRAQERTEARDWSREELYE</sequence>
<evidence type="ECO:0000313" key="2">
    <source>
        <dbReference type="EMBL" id="BBF64248.1"/>
    </source>
</evidence>